<feature type="transmembrane region" description="Helical" evidence="6">
    <location>
        <begin position="247"/>
        <end position="280"/>
    </location>
</feature>
<gene>
    <name evidence="7" type="ORF">LDX50_30230</name>
</gene>
<evidence type="ECO:0000313" key="8">
    <source>
        <dbReference type="Proteomes" id="UP001139409"/>
    </source>
</evidence>
<keyword evidence="5 6" id="KW-0472">Membrane</keyword>
<keyword evidence="8" id="KW-1185">Reference proteome</keyword>
<comment type="caution">
    <text evidence="7">The sequence shown here is derived from an EMBL/GenBank/DDBJ whole genome shotgun (WGS) entry which is preliminary data.</text>
</comment>
<feature type="transmembrane region" description="Helical" evidence="6">
    <location>
        <begin position="27"/>
        <end position="48"/>
    </location>
</feature>
<evidence type="ECO:0000256" key="2">
    <source>
        <dbReference type="ARBA" id="ARBA00022475"/>
    </source>
</evidence>
<dbReference type="AlphaFoldDB" id="A0A9X1L1Z5"/>
<evidence type="ECO:0000256" key="6">
    <source>
        <dbReference type="SAM" id="Phobius"/>
    </source>
</evidence>
<evidence type="ECO:0000313" key="7">
    <source>
        <dbReference type="EMBL" id="MCA6079189.1"/>
    </source>
</evidence>
<dbReference type="EMBL" id="JAIXNE010000010">
    <property type="protein sequence ID" value="MCA6079189.1"/>
    <property type="molecule type" value="Genomic_DNA"/>
</dbReference>
<comment type="subcellular location">
    <subcellularLocation>
        <location evidence="1">Cell membrane</location>
        <topology evidence="1">Multi-pass membrane protein</topology>
    </subcellularLocation>
</comment>
<keyword evidence="4 6" id="KW-1133">Transmembrane helix</keyword>
<keyword evidence="2" id="KW-1003">Cell membrane</keyword>
<dbReference type="GO" id="GO:0005886">
    <property type="term" value="C:plasma membrane"/>
    <property type="evidence" value="ECO:0007669"/>
    <property type="project" value="UniProtKB-SubCell"/>
</dbReference>
<name>A0A9X1L1Z5_9BACT</name>
<feature type="transmembrane region" description="Helical" evidence="6">
    <location>
        <begin position="188"/>
        <end position="209"/>
    </location>
</feature>
<proteinExistence type="predicted"/>
<feature type="transmembrane region" description="Helical" evidence="6">
    <location>
        <begin position="221"/>
        <end position="241"/>
    </location>
</feature>
<sequence>MKMISRISKFFELTGRAFTLLQRNNPLLISGATAFFTVFSLPPIIILLGNILSKIIFRTEVITEKIYDQLDSIFGEATTNTVIQIVENFQSMASNRWITAGGILFLIFVSTTLFNVIQQAIHRMWRIRTTSSNNFMYRLRHRGISLLIIILAGILVLVTAISETVIAVMKDYLSEFLPDTIELLSKPASIIISLIVYSLWFAGLFRYLPGARMPVKYTLQGGLFTAVLFSLGKLILTTFLITDRFGAIFGASASILLLMLFIFYSSMLVYFGAAFTFVLLKNSGKELPVRKHSERYKITSGG</sequence>
<dbReference type="Proteomes" id="UP001139409">
    <property type="component" value="Unassembled WGS sequence"/>
</dbReference>
<evidence type="ECO:0000256" key="5">
    <source>
        <dbReference type="ARBA" id="ARBA00023136"/>
    </source>
</evidence>
<dbReference type="Pfam" id="PF03631">
    <property type="entry name" value="Virul_fac_BrkB"/>
    <property type="match status" value="1"/>
</dbReference>
<dbReference type="PANTHER" id="PTHR30213:SF0">
    <property type="entry name" value="UPF0761 MEMBRANE PROTEIN YIHY"/>
    <property type="match status" value="1"/>
</dbReference>
<accession>A0A9X1L1Z5</accession>
<feature type="transmembrane region" description="Helical" evidence="6">
    <location>
        <begin position="144"/>
        <end position="168"/>
    </location>
</feature>
<evidence type="ECO:0000256" key="3">
    <source>
        <dbReference type="ARBA" id="ARBA00022692"/>
    </source>
</evidence>
<evidence type="ECO:0000256" key="4">
    <source>
        <dbReference type="ARBA" id="ARBA00022989"/>
    </source>
</evidence>
<keyword evidence="3 6" id="KW-0812">Transmembrane</keyword>
<protein>
    <submittedName>
        <fullName evidence="7">YihY/virulence factor BrkB family protein</fullName>
    </submittedName>
</protein>
<reference evidence="7" key="1">
    <citation type="submission" date="2021-09" db="EMBL/GenBank/DDBJ databases">
        <title>Fulvivirga sp. isolated from coastal sediment.</title>
        <authorList>
            <person name="Yu H."/>
        </authorList>
    </citation>
    <scope>NUCLEOTIDE SEQUENCE</scope>
    <source>
        <strain evidence="7">1062</strain>
    </source>
</reference>
<feature type="transmembrane region" description="Helical" evidence="6">
    <location>
        <begin position="97"/>
        <end position="117"/>
    </location>
</feature>
<evidence type="ECO:0000256" key="1">
    <source>
        <dbReference type="ARBA" id="ARBA00004651"/>
    </source>
</evidence>
<dbReference type="PANTHER" id="PTHR30213">
    <property type="entry name" value="INNER MEMBRANE PROTEIN YHJD"/>
    <property type="match status" value="1"/>
</dbReference>
<dbReference type="InterPro" id="IPR017039">
    <property type="entry name" value="Virul_fac_BrkB"/>
</dbReference>
<organism evidence="7 8">
    <name type="scientific">Fulvivirga sedimenti</name>
    <dbReference type="NCBI Taxonomy" id="2879465"/>
    <lineage>
        <taxon>Bacteria</taxon>
        <taxon>Pseudomonadati</taxon>
        <taxon>Bacteroidota</taxon>
        <taxon>Cytophagia</taxon>
        <taxon>Cytophagales</taxon>
        <taxon>Fulvivirgaceae</taxon>
        <taxon>Fulvivirga</taxon>
    </lineage>
</organism>
<dbReference type="PIRSF" id="PIRSF035875">
    <property type="entry name" value="RNase_BN"/>
    <property type="match status" value="1"/>
</dbReference>